<accession>A0AAW2TE32</accession>
<organism evidence="3">
    <name type="scientific">Sesamum latifolium</name>
    <dbReference type="NCBI Taxonomy" id="2727402"/>
    <lineage>
        <taxon>Eukaryota</taxon>
        <taxon>Viridiplantae</taxon>
        <taxon>Streptophyta</taxon>
        <taxon>Embryophyta</taxon>
        <taxon>Tracheophyta</taxon>
        <taxon>Spermatophyta</taxon>
        <taxon>Magnoliopsida</taxon>
        <taxon>eudicotyledons</taxon>
        <taxon>Gunneridae</taxon>
        <taxon>Pentapetalae</taxon>
        <taxon>asterids</taxon>
        <taxon>lamiids</taxon>
        <taxon>Lamiales</taxon>
        <taxon>Pedaliaceae</taxon>
        <taxon>Sesamum</taxon>
    </lineage>
</organism>
<evidence type="ECO:0000313" key="3">
    <source>
        <dbReference type="EMBL" id="KAL0401981.1"/>
    </source>
</evidence>
<feature type="compositionally biased region" description="Polar residues" evidence="1">
    <location>
        <begin position="246"/>
        <end position="256"/>
    </location>
</feature>
<evidence type="ECO:0000256" key="1">
    <source>
        <dbReference type="SAM" id="MobiDB-lite"/>
    </source>
</evidence>
<dbReference type="EMBL" id="JACGWN010000015">
    <property type="protein sequence ID" value="KAL0401981.1"/>
    <property type="molecule type" value="Genomic_DNA"/>
</dbReference>
<feature type="domain" description="DUF4218" evidence="2">
    <location>
        <begin position="1"/>
        <end position="77"/>
    </location>
</feature>
<dbReference type="Pfam" id="PF13960">
    <property type="entry name" value="DUF4218"/>
    <property type="match status" value="1"/>
</dbReference>
<sequence>MEHLPIHLAEEALLAGPVQFRWMYPIERYLSTLKRYVRNRAHPEGSIARGYLMEECMNFCSRYLNDVETKENRPPRNYDGDNNVHNLRRATESNVSMELIALADGPIQHAKRYNACIVGGCRYREKGRLNVVVTMTRRDNYDVYSTIEVEPHSRVQLDDNIPIRNEDVCWVREGVEGMFVDETMMTVENVEEGNEIEIEDDFDLMLCMGKEKKSRHGKTMLEIMEMKKKKNSTKMNQSNDFEDSSHPVSPTRQQVRTMEKSWK</sequence>
<evidence type="ECO:0000259" key="2">
    <source>
        <dbReference type="Pfam" id="PF13960"/>
    </source>
</evidence>
<name>A0AAW2TE32_9LAMI</name>
<protein>
    <recommendedName>
        <fullName evidence="2">DUF4218 domain-containing protein</fullName>
    </recommendedName>
</protein>
<reference evidence="3" key="1">
    <citation type="submission" date="2020-06" db="EMBL/GenBank/DDBJ databases">
        <authorList>
            <person name="Li T."/>
            <person name="Hu X."/>
            <person name="Zhang T."/>
            <person name="Song X."/>
            <person name="Zhang H."/>
            <person name="Dai N."/>
            <person name="Sheng W."/>
            <person name="Hou X."/>
            <person name="Wei L."/>
        </authorList>
    </citation>
    <scope>NUCLEOTIDE SEQUENCE</scope>
    <source>
        <strain evidence="3">KEN1</strain>
        <tissue evidence="3">Leaf</tissue>
    </source>
</reference>
<comment type="caution">
    <text evidence="3">The sequence shown here is derived from an EMBL/GenBank/DDBJ whole genome shotgun (WGS) entry which is preliminary data.</text>
</comment>
<dbReference type="PANTHER" id="PTHR48258">
    <property type="entry name" value="DUF4218 DOMAIN-CONTAINING PROTEIN-RELATED"/>
    <property type="match status" value="1"/>
</dbReference>
<feature type="region of interest" description="Disordered" evidence="1">
    <location>
        <begin position="228"/>
        <end position="263"/>
    </location>
</feature>
<dbReference type="AlphaFoldDB" id="A0AAW2TE32"/>
<gene>
    <name evidence="3" type="ORF">Slati_4228000</name>
</gene>
<dbReference type="InterPro" id="IPR025452">
    <property type="entry name" value="DUF4218"/>
</dbReference>
<proteinExistence type="predicted"/>
<dbReference type="PANTHER" id="PTHR48258:SF4">
    <property type="entry name" value="DUF4216 DOMAIN-CONTAINING PROTEIN"/>
    <property type="match status" value="1"/>
</dbReference>
<reference evidence="3" key="2">
    <citation type="journal article" date="2024" name="Plant">
        <title>Genomic evolution and insights into agronomic trait innovations of Sesamum species.</title>
        <authorList>
            <person name="Miao H."/>
            <person name="Wang L."/>
            <person name="Qu L."/>
            <person name="Liu H."/>
            <person name="Sun Y."/>
            <person name="Le M."/>
            <person name="Wang Q."/>
            <person name="Wei S."/>
            <person name="Zheng Y."/>
            <person name="Lin W."/>
            <person name="Duan Y."/>
            <person name="Cao H."/>
            <person name="Xiong S."/>
            <person name="Wang X."/>
            <person name="Wei L."/>
            <person name="Li C."/>
            <person name="Ma Q."/>
            <person name="Ju M."/>
            <person name="Zhao R."/>
            <person name="Li G."/>
            <person name="Mu C."/>
            <person name="Tian Q."/>
            <person name="Mei H."/>
            <person name="Zhang T."/>
            <person name="Gao T."/>
            <person name="Zhang H."/>
        </authorList>
    </citation>
    <scope>NUCLEOTIDE SEQUENCE</scope>
    <source>
        <strain evidence="3">KEN1</strain>
    </source>
</reference>